<reference evidence="5 6" key="1">
    <citation type="journal article" date="2019" name="Commun. Biol.">
        <title>The bagworm genome reveals a unique fibroin gene that provides high tensile strength.</title>
        <authorList>
            <person name="Kono N."/>
            <person name="Nakamura H."/>
            <person name="Ohtoshi R."/>
            <person name="Tomita M."/>
            <person name="Numata K."/>
            <person name="Arakawa K."/>
        </authorList>
    </citation>
    <scope>NUCLEOTIDE SEQUENCE [LARGE SCALE GENOMIC DNA]</scope>
</reference>
<dbReference type="InterPro" id="IPR029315">
    <property type="entry name" value="FANCI_S2"/>
</dbReference>
<dbReference type="InterPro" id="IPR029308">
    <property type="entry name" value="FANCI_S1"/>
</dbReference>
<dbReference type="InterPro" id="IPR026171">
    <property type="entry name" value="FANCI"/>
</dbReference>
<dbReference type="EMBL" id="BGZK01000500">
    <property type="protein sequence ID" value="GBP47375.1"/>
    <property type="molecule type" value="Genomic_DNA"/>
</dbReference>
<sequence>MSRTCLELSQQPVEDLVRWSNDSIQSIIDDDDVNMVWRDVLPECLNTILSHCRITHCGSEMSGIAFQEQCIRTLCQCRWTDKQLVQLTAMFRDMQLPKNDHKQVVNKICSHLIDVQPTTLPPLVLQLLKLCKTYHIEIVLAHLAHYFNIRIYAKLEPPPSDSESTTMEIEDFVQYSTSELNKCLSTCIYHLTQGATDPELIKKHLKLWSKSQLLRSPFLLDLALAISDKGRDFRTASLDVIRCAIEQNILDQQKSKESAWVKSISSPSVDVSSVLKVLITERLSKSQPDTTRHILSQLADRLAGDSIALRQYSDCLYVLCKLTPVSVERCPQLSTIIENCQPTNEYHSAAAVLDAVHPLLSFSTRIRDTIVVVCRKRLYSRDSLHRCLALSGFLSVLRHIKLPRVTTLSNSQDQYSDNMSNYSYLTQITVDVHATQQGTSVNSRVRNEAMCMEVVSILRRCLIQDASVKQLLYSCIYESSKEKLALYEPILELLYEHLSKYLSEHDQSIIQFEKCVQLNATTAVLLEPIGQLLFTIAQYLRNVEEDDLEEILSSQNPDTASAHLKSKLETALTRFTESEQLTAHSSDNGMGLSDLTPESRAKCLKLQQRLQCLEALIGHQILQWTAASTNSANTVNRLYKCYNELLEHTKGSPKLSKKGKVSMNDTKEMRKSQTSQKSQKGEE</sequence>
<dbReference type="PANTHER" id="PTHR21818:SF0">
    <property type="entry name" value="FANCONI ANEMIA GROUP I PROTEIN"/>
    <property type="match status" value="1"/>
</dbReference>
<dbReference type="Pfam" id="PF14676">
    <property type="entry name" value="FANCI_S2"/>
    <property type="match status" value="1"/>
</dbReference>
<dbReference type="PANTHER" id="PTHR21818">
    <property type="entry name" value="BC025462 PROTEIN"/>
    <property type="match status" value="1"/>
</dbReference>
<accession>A0A4C1WB47</accession>
<dbReference type="Pfam" id="PF14680">
    <property type="entry name" value="FANCI_HD2"/>
    <property type="match status" value="1"/>
</dbReference>
<dbReference type="GO" id="GO:0070182">
    <property type="term" value="F:DNA polymerase binding"/>
    <property type="evidence" value="ECO:0007669"/>
    <property type="project" value="TreeGrafter"/>
</dbReference>
<evidence type="ECO:0000259" key="3">
    <source>
        <dbReference type="Pfam" id="PF14676"/>
    </source>
</evidence>
<proteinExistence type="predicted"/>
<keyword evidence="6" id="KW-1185">Reference proteome</keyword>
<dbReference type="Pfam" id="PF14675">
    <property type="entry name" value="FANCI_S1"/>
    <property type="match status" value="1"/>
</dbReference>
<feature type="domain" description="FANCI helical" evidence="4">
    <location>
        <begin position="417"/>
        <end position="650"/>
    </location>
</feature>
<dbReference type="GO" id="GO:0006281">
    <property type="term" value="P:DNA repair"/>
    <property type="evidence" value="ECO:0007669"/>
    <property type="project" value="InterPro"/>
</dbReference>
<dbReference type="STRING" id="151549.A0A4C1WB47"/>
<feature type="compositionally biased region" description="Polar residues" evidence="1">
    <location>
        <begin position="672"/>
        <end position="683"/>
    </location>
</feature>
<evidence type="ECO:0000256" key="1">
    <source>
        <dbReference type="SAM" id="MobiDB-lite"/>
    </source>
</evidence>
<gene>
    <name evidence="5" type="primary">FANCI</name>
    <name evidence="5" type="ORF">EVAR_38977_1</name>
</gene>
<dbReference type="Proteomes" id="UP000299102">
    <property type="component" value="Unassembled WGS sequence"/>
</dbReference>
<dbReference type="AlphaFoldDB" id="A0A4C1WB47"/>
<evidence type="ECO:0000313" key="5">
    <source>
        <dbReference type="EMBL" id="GBP47375.1"/>
    </source>
</evidence>
<dbReference type="OrthoDB" id="195089at2759"/>
<feature type="domain" description="FANCI solenoid 1" evidence="2">
    <location>
        <begin position="2"/>
        <end position="193"/>
    </location>
</feature>
<protein>
    <submittedName>
        <fullName evidence="5">Fanconi anemia group I protein</fullName>
    </submittedName>
</protein>
<evidence type="ECO:0000313" key="6">
    <source>
        <dbReference type="Proteomes" id="UP000299102"/>
    </source>
</evidence>
<evidence type="ECO:0000259" key="2">
    <source>
        <dbReference type="Pfam" id="PF14675"/>
    </source>
</evidence>
<dbReference type="InterPro" id="IPR029312">
    <property type="entry name" value="FANCI_HD2"/>
</dbReference>
<feature type="domain" description="FANCI solenoid 2" evidence="3">
    <location>
        <begin position="277"/>
        <end position="394"/>
    </location>
</feature>
<comment type="caution">
    <text evidence="5">The sequence shown here is derived from an EMBL/GenBank/DDBJ whole genome shotgun (WGS) entry which is preliminary data.</text>
</comment>
<organism evidence="5 6">
    <name type="scientific">Eumeta variegata</name>
    <name type="common">Bagworm moth</name>
    <name type="synonym">Eumeta japonica</name>
    <dbReference type="NCBI Taxonomy" id="151549"/>
    <lineage>
        <taxon>Eukaryota</taxon>
        <taxon>Metazoa</taxon>
        <taxon>Ecdysozoa</taxon>
        <taxon>Arthropoda</taxon>
        <taxon>Hexapoda</taxon>
        <taxon>Insecta</taxon>
        <taxon>Pterygota</taxon>
        <taxon>Neoptera</taxon>
        <taxon>Endopterygota</taxon>
        <taxon>Lepidoptera</taxon>
        <taxon>Glossata</taxon>
        <taxon>Ditrysia</taxon>
        <taxon>Tineoidea</taxon>
        <taxon>Psychidae</taxon>
        <taxon>Oiketicinae</taxon>
        <taxon>Eumeta</taxon>
    </lineage>
</organism>
<evidence type="ECO:0000259" key="4">
    <source>
        <dbReference type="Pfam" id="PF14680"/>
    </source>
</evidence>
<feature type="region of interest" description="Disordered" evidence="1">
    <location>
        <begin position="651"/>
        <end position="683"/>
    </location>
</feature>
<name>A0A4C1WB47_EUMVA</name>